<evidence type="ECO:0000313" key="4">
    <source>
        <dbReference type="Proteomes" id="UP000317178"/>
    </source>
</evidence>
<feature type="transmembrane region" description="Helical" evidence="1">
    <location>
        <begin position="275"/>
        <end position="295"/>
    </location>
</feature>
<name>A0A518CHJ5_9PLAN</name>
<evidence type="ECO:0000313" key="3">
    <source>
        <dbReference type="EMBL" id="QDU78691.1"/>
    </source>
</evidence>
<feature type="transmembrane region" description="Helical" evidence="1">
    <location>
        <begin position="158"/>
        <end position="176"/>
    </location>
</feature>
<feature type="transmembrane region" description="Helical" evidence="1">
    <location>
        <begin position="344"/>
        <end position="362"/>
    </location>
</feature>
<dbReference type="OrthoDB" id="9788724at2"/>
<keyword evidence="4" id="KW-1185">Reference proteome</keyword>
<feature type="transmembrane region" description="Helical" evidence="1">
    <location>
        <begin position="133"/>
        <end position="151"/>
    </location>
</feature>
<feature type="transmembrane region" description="Helical" evidence="1">
    <location>
        <begin position="61"/>
        <end position="82"/>
    </location>
</feature>
<feature type="transmembrane region" description="Helical" evidence="1">
    <location>
        <begin position="302"/>
        <end position="324"/>
    </location>
</feature>
<dbReference type="PANTHER" id="PTHR31061">
    <property type="entry name" value="LD22376P"/>
    <property type="match status" value="1"/>
</dbReference>
<proteinExistence type="predicted"/>
<dbReference type="Proteomes" id="UP000317178">
    <property type="component" value="Chromosome"/>
</dbReference>
<feature type="transmembrane region" description="Helical" evidence="1">
    <location>
        <begin position="103"/>
        <end position="121"/>
    </location>
</feature>
<dbReference type="RefSeq" id="WP_144992654.1">
    <property type="nucleotide sequence ID" value="NZ_CP036281.1"/>
</dbReference>
<dbReference type="PANTHER" id="PTHR31061:SF24">
    <property type="entry name" value="LD22376P"/>
    <property type="match status" value="1"/>
</dbReference>
<dbReference type="InterPro" id="IPR012429">
    <property type="entry name" value="HGSNAT_cat"/>
</dbReference>
<dbReference type="KEGG" id="plon:Pla110_03950"/>
<reference evidence="3 4" key="1">
    <citation type="submission" date="2019-02" db="EMBL/GenBank/DDBJ databases">
        <title>Deep-cultivation of Planctomycetes and their phenomic and genomic characterization uncovers novel biology.</title>
        <authorList>
            <person name="Wiegand S."/>
            <person name="Jogler M."/>
            <person name="Boedeker C."/>
            <person name="Pinto D."/>
            <person name="Vollmers J."/>
            <person name="Rivas-Marin E."/>
            <person name="Kohn T."/>
            <person name="Peeters S.H."/>
            <person name="Heuer A."/>
            <person name="Rast P."/>
            <person name="Oberbeckmann S."/>
            <person name="Bunk B."/>
            <person name="Jeske O."/>
            <person name="Meyerdierks A."/>
            <person name="Storesund J.E."/>
            <person name="Kallscheuer N."/>
            <person name="Luecker S."/>
            <person name="Lage O.M."/>
            <person name="Pohl T."/>
            <person name="Merkel B.J."/>
            <person name="Hornburger P."/>
            <person name="Mueller R.-W."/>
            <person name="Bruemmer F."/>
            <person name="Labrenz M."/>
            <person name="Spormann A.M."/>
            <person name="Op den Camp H."/>
            <person name="Overmann J."/>
            <person name="Amann R."/>
            <person name="Jetten M.S.M."/>
            <person name="Mascher T."/>
            <person name="Medema M.H."/>
            <person name="Devos D.P."/>
            <person name="Kaster A.-K."/>
            <person name="Ovreas L."/>
            <person name="Rohde M."/>
            <person name="Galperin M.Y."/>
            <person name="Jogler C."/>
        </authorList>
    </citation>
    <scope>NUCLEOTIDE SEQUENCE [LARGE SCALE GENOMIC DNA]</scope>
    <source>
        <strain evidence="3 4">Pla110</strain>
    </source>
</reference>
<dbReference type="AlphaFoldDB" id="A0A518CHJ5"/>
<protein>
    <recommendedName>
        <fullName evidence="2">Heparan-alpha-glucosaminide N-acetyltransferase catalytic domain-containing protein</fullName>
    </recommendedName>
</protein>
<keyword evidence="1" id="KW-0472">Membrane</keyword>
<keyword evidence="1" id="KW-0812">Transmembrane</keyword>
<feature type="transmembrane region" description="Helical" evidence="1">
    <location>
        <begin position="245"/>
        <end position="263"/>
    </location>
</feature>
<gene>
    <name evidence="3" type="ORF">Pla110_03950</name>
</gene>
<dbReference type="EMBL" id="CP036281">
    <property type="protein sequence ID" value="QDU78691.1"/>
    <property type="molecule type" value="Genomic_DNA"/>
</dbReference>
<keyword evidence="1" id="KW-1133">Transmembrane helix</keyword>
<organism evidence="3 4">
    <name type="scientific">Polystyrenella longa</name>
    <dbReference type="NCBI Taxonomy" id="2528007"/>
    <lineage>
        <taxon>Bacteria</taxon>
        <taxon>Pseudomonadati</taxon>
        <taxon>Planctomycetota</taxon>
        <taxon>Planctomycetia</taxon>
        <taxon>Planctomycetales</taxon>
        <taxon>Planctomycetaceae</taxon>
        <taxon>Polystyrenella</taxon>
    </lineage>
</organism>
<feature type="domain" description="Heparan-alpha-glucosaminide N-acetyltransferase catalytic" evidence="2">
    <location>
        <begin position="15"/>
        <end position="246"/>
    </location>
</feature>
<dbReference type="Pfam" id="PF07786">
    <property type="entry name" value="HGSNAT_cat"/>
    <property type="match status" value="1"/>
</dbReference>
<evidence type="ECO:0000259" key="2">
    <source>
        <dbReference type="Pfam" id="PF07786"/>
    </source>
</evidence>
<evidence type="ECO:0000256" key="1">
    <source>
        <dbReference type="SAM" id="Phobius"/>
    </source>
</evidence>
<sequence length="370" mass="42179">MSNPSPTLQPSRQERLVSLDALRGFDMFWIIFGEALVHILHEKFHWGPLEWLHTELQHPEWHGFTFYDLIFPLFMFLAGVSFSYSLNKRRQQGTSNAQLHWQIIKRGLLLVLLGCIYNGLLLFDFENQRYPSVLGRIGLGYMGGALIALHLQTKGRLIVAAALLLGYWILMKYVPVPGFGTGVDNPGETWSGYLDRIIVSGHLYKDVRDPEGLVSTIPSIVNVLAGVITGDWLRREDKSGYQKVGAMALAGILCWGAGQLWNFDFPINKNLWTSSFVLVTVGWSLIFLATFYLVIDVWKLRWWTLFFVVIGVNPLFIYLASAFIDFNAIAALILRNEEGRLHPTLIAGTGLILKWLVLYVMYRKKIFLRL</sequence>
<feature type="transmembrane region" description="Helical" evidence="1">
    <location>
        <begin position="213"/>
        <end position="233"/>
    </location>
</feature>
<accession>A0A518CHJ5</accession>